<reference evidence="2 3" key="1">
    <citation type="submission" date="2020-01" db="EMBL/GenBank/DDBJ databases">
        <title>Muricauda sediminis sp.nov. 40Bstr401.</title>
        <authorList>
            <person name="Xue Z."/>
            <person name="Zhu S."/>
            <person name="Ren N."/>
            <person name="Chen T."/>
            <person name="Chen X."/>
            <person name="Chen J."/>
            <person name="Yang J."/>
        </authorList>
    </citation>
    <scope>NUCLEOTIDE SEQUENCE [LARGE SCALE GENOMIC DNA]</scope>
    <source>
        <strain evidence="2 3">40Bstr401</strain>
    </source>
</reference>
<feature type="region of interest" description="Disordered" evidence="1">
    <location>
        <begin position="21"/>
        <end position="45"/>
    </location>
</feature>
<proteinExistence type="predicted"/>
<name>A0A6I5KRI9_9FLAO</name>
<comment type="caution">
    <text evidence="2">The sequence shown here is derived from an EMBL/GenBank/DDBJ whole genome shotgun (WGS) entry which is preliminary data.</text>
</comment>
<dbReference type="EMBL" id="JAAAMI010000001">
    <property type="protein sequence ID" value="NDV42555.1"/>
    <property type="molecule type" value="Genomic_DNA"/>
</dbReference>
<evidence type="ECO:0000313" key="3">
    <source>
        <dbReference type="Proteomes" id="UP000468707"/>
    </source>
</evidence>
<dbReference type="Proteomes" id="UP000468707">
    <property type="component" value="Unassembled WGS sequence"/>
</dbReference>
<keyword evidence="3" id="KW-1185">Reference proteome</keyword>
<evidence type="ECO:0000256" key="1">
    <source>
        <dbReference type="SAM" id="MobiDB-lite"/>
    </source>
</evidence>
<dbReference type="AlphaFoldDB" id="A0A6I5KRI9"/>
<protein>
    <submittedName>
        <fullName evidence="2">Uncharacterized protein</fullName>
    </submittedName>
</protein>
<dbReference type="RefSeq" id="WP_163633356.1">
    <property type="nucleotide sequence ID" value="NZ_JAAAMI010000001.1"/>
</dbReference>
<dbReference type="PROSITE" id="PS51257">
    <property type="entry name" value="PROKAR_LIPOPROTEIN"/>
    <property type="match status" value="1"/>
</dbReference>
<sequence length="396" mass="45975">MRTPFFIFICIALACKERPQGPYGSTYDDHPDGESAWNNSAEDQKEPFFQTNRKKTHQLRDARTGMVVQSTEYPSNWKVISKPIYTIDQKIPDFLVQIEGPNHLKTFNTPTKFHVYYQSQQLTQMMSQNGMASMIRPMVGNQQLFKEEVEPRMQNSGYSFVRQRSMPEDEAYVQQKMQENGFGQGYLEYTATEWKNQNGQKALARIVKIAIQQPLLNNEIMTMWLYTTDYAFVDEGQFEATLDQLHKSTVNTKENPQWKQYITQLNQQRAIENEQKMRIAAQQHQQRMNARWAAFNAHQENMRAISAAQDANHAAFMNRNFGAGSDTGQRQFLNMINEQETVYNPLTGNNYQVNAGSTEYWMDSDGNYIQNNDLFYTPNGDINLNNREWAKVGNAY</sequence>
<evidence type="ECO:0000313" key="2">
    <source>
        <dbReference type="EMBL" id="NDV42555.1"/>
    </source>
</evidence>
<accession>A0A6I5KRI9</accession>
<gene>
    <name evidence="2" type="ORF">GTK07_04385</name>
</gene>
<organism evidence="2 3">
    <name type="scientific">Flagellimonas sediminis</name>
    <dbReference type="NCBI Taxonomy" id="2696468"/>
    <lineage>
        <taxon>Bacteria</taxon>
        <taxon>Pseudomonadati</taxon>
        <taxon>Bacteroidota</taxon>
        <taxon>Flavobacteriia</taxon>
        <taxon>Flavobacteriales</taxon>
        <taxon>Flavobacteriaceae</taxon>
        <taxon>Flagellimonas</taxon>
    </lineage>
</organism>